<proteinExistence type="predicted"/>
<dbReference type="OrthoDB" id="9800940at2"/>
<dbReference type="STRING" id="1641165.XM38_22860"/>
<dbReference type="Gene3D" id="3.60.15.10">
    <property type="entry name" value="Ribonuclease Z/Hydroxyacylglutathione hydrolase-like"/>
    <property type="match status" value="1"/>
</dbReference>
<dbReference type="Proteomes" id="UP000191901">
    <property type="component" value="Chromosome"/>
</dbReference>
<dbReference type="AlphaFoldDB" id="A0A1Z3HMF7"/>
<accession>A0A1Z3HMF7</accession>
<dbReference type="InterPro" id="IPR036866">
    <property type="entry name" value="RibonucZ/Hydroxyglut_hydro"/>
</dbReference>
<feature type="domain" description="Metallo-beta-lactamase" evidence="1">
    <location>
        <begin position="63"/>
        <end position="262"/>
    </location>
</feature>
<dbReference type="Pfam" id="PF12706">
    <property type="entry name" value="Lactamase_B_2"/>
    <property type="match status" value="1"/>
</dbReference>
<evidence type="ECO:0000313" key="2">
    <source>
        <dbReference type="EMBL" id="ASC71468.1"/>
    </source>
</evidence>
<organism evidence="2 3">
    <name type="scientific">Halomicronema hongdechloris C2206</name>
    <dbReference type="NCBI Taxonomy" id="1641165"/>
    <lineage>
        <taxon>Bacteria</taxon>
        <taxon>Bacillati</taxon>
        <taxon>Cyanobacteriota</taxon>
        <taxon>Cyanophyceae</taxon>
        <taxon>Nodosilineales</taxon>
        <taxon>Nodosilineaceae</taxon>
        <taxon>Halomicronema</taxon>
    </lineage>
</organism>
<dbReference type="PANTHER" id="PTHR42663:SF4">
    <property type="entry name" value="SLL1036 PROTEIN"/>
    <property type="match status" value="1"/>
</dbReference>
<dbReference type="EMBL" id="CP021983">
    <property type="protein sequence ID" value="ASC71468.1"/>
    <property type="molecule type" value="Genomic_DNA"/>
</dbReference>
<name>A0A1Z3HMF7_9CYAN</name>
<keyword evidence="3" id="KW-1185">Reference proteome</keyword>
<dbReference type="CDD" id="cd07715">
    <property type="entry name" value="TaR3-like_MBL-fold"/>
    <property type="match status" value="1"/>
</dbReference>
<evidence type="ECO:0000313" key="3">
    <source>
        <dbReference type="Proteomes" id="UP000191901"/>
    </source>
</evidence>
<sequence>MPETDSSSSDVIFQLNSSDHISHETFTVQFWGVRGSVPAPGAETIRYGGNTACVEVLVGGQRLILDGGTGLRTLGKHLLRHQDSIKAHLFFTHTHWDRIQGFPFFFPAFAEENCFHIYGAPAPNGASIKQCLTDQMLRPNFTIPLQKMRSHLHFHNISAGNVIPLGDVLVETIALNHQTSSLGFRISWQGYTLVYATDTDHSHDSVDPNLLYLANEADVLIYDGTYADTYYHDLNCSGAVPWQLGVDAARAANVGKLIMFHHNPCHDDNQLDQLEAEIRSQFQATYLAREGMVVKIA</sequence>
<dbReference type="KEGG" id="hhg:XM38_024200"/>
<protein>
    <submittedName>
        <fullName evidence="2">Ribonuclease Z</fullName>
    </submittedName>
</protein>
<evidence type="ECO:0000259" key="1">
    <source>
        <dbReference type="Pfam" id="PF12706"/>
    </source>
</evidence>
<dbReference type="SUPFAM" id="SSF56281">
    <property type="entry name" value="Metallo-hydrolase/oxidoreductase"/>
    <property type="match status" value="1"/>
</dbReference>
<reference evidence="2 3" key="1">
    <citation type="journal article" date="2016" name="Biochim. Biophys. Acta">
        <title>Characterization of red-shifted phycobilisomes isolated from the chlorophyll f-containing cyanobacterium Halomicronema hongdechloris.</title>
        <authorList>
            <person name="Li Y."/>
            <person name="Lin Y."/>
            <person name="Garvey C.J."/>
            <person name="Birch D."/>
            <person name="Corkery R.W."/>
            <person name="Loughlin P.C."/>
            <person name="Scheer H."/>
            <person name="Willows R.D."/>
            <person name="Chen M."/>
        </authorList>
    </citation>
    <scope>NUCLEOTIDE SEQUENCE [LARGE SCALE GENOMIC DNA]</scope>
    <source>
        <strain evidence="2 3">C2206</strain>
    </source>
</reference>
<dbReference type="PANTHER" id="PTHR42663">
    <property type="entry name" value="HYDROLASE C777.06C-RELATED-RELATED"/>
    <property type="match status" value="1"/>
</dbReference>
<dbReference type="RefSeq" id="WP_080813078.1">
    <property type="nucleotide sequence ID" value="NZ_CP021983.2"/>
</dbReference>
<dbReference type="InterPro" id="IPR001279">
    <property type="entry name" value="Metallo-B-lactamas"/>
</dbReference>
<gene>
    <name evidence="2" type="primary">rnz_2</name>
    <name evidence="2" type="ORF">XM38_024200</name>
</gene>